<reference evidence="2" key="1">
    <citation type="journal article" date="2020" name="Stud. Mycol.">
        <title>101 Dothideomycetes genomes: a test case for predicting lifestyles and emergence of pathogens.</title>
        <authorList>
            <person name="Haridas S."/>
            <person name="Albert R."/>
            <person name="Binder M."/>
            <person name="Bloem J."/>
            <person name="Labutti K."/>
            <person name="Salamov A."/>
            <person name="Andreopoulos B."/>
            <person name="Baker S."/>
            <person name="Barry K."/>
            <person name="Bills G."/>
            <person name="Bluhm B."/>
            <person name="Cannon C."/>
            <person name="Castanera R."/>
            <person name="Culley D."/>
            <person name="Daum C."/>
            <person name="Ezra D."/>
            <person name="Gonzalez J."/>
            <person name="Henrissat B."/>
            <person name="Kuo A."/>
            <person name="Liang C."/>
            <person name="Lipzen A."/>
            <person name="Lutzoni F."/>
            <person name="Magnuson J."/>
            <person name="Mondo S."/>
            <person name="Nolan M."/>
            <person name="Ohm R."/>
            <person name="Pangilinan J."/>
            <person name="Park H.-J."/>
            <person name="Ramirez L."/>
            <person name="Alfaro M."/>
            <person name="Sun H."/>
            <person name="Tritt A."/>
            <person name="Yoshinaga Y."/>
            <person name="Zwiers L.-H."/>
            <person name="Turgeon B."/>
            <person name="Goodwin S."/>
            <person name="Spatafora J."/>
            <person name="Crous P."/>
            <person name="Grigoriev I."/>
        </authorList>
    </citation>
    <scope>NUCLEOTIDE SEQUENCE</scope>
    <source>
        <strain evidence="2">CBS 207.26</strain>
    </source>
</reference>
<dbReference type="Proteomes" id="UP000800200">
    <property type="component" value="Unassembled WGS sequence"/>
</dbReference>
<sequence length="449" mass="49878">MAESIPHVRKRVDTLNLFSTVSTLLFSVRECLDDAHEDDPKLGDLPVLASVYNEINRMILSLTGPPPRSIEHVLHRCDASQQRLIPLLNDLGYGKRRLNGKRDRLLYALKRYFKRNDLARAQSSYRDAVLLLRDLVMDSFTHQRLDEIRSDIAQMVVATPYKNVVKTTFVESDPFTFDATILVDIPTGESHQMSVGAWGRYDTGCYYNLVSRGFLNRNKSPCASPERQTRNGLMGGTLLGLSTLQKHKGMNLEQAQAKQETERETRRQMSAARHQKRVEERALARSVEKSRTPPHSPHSVHSIGGTTAVPEYPSPVSPSAKTVSGTFAGDEMRQLRAKIGTAGLGLGADEADDSAQILPKELTKPEGFLFQNQRRINFADPLDDPNLSVVPHAGGAHRDSTRSQSLHLVDSGNRLNGYAGVSHGGLLAMLLDEVMIVLLTPNPEEKMIL</sequence>
<evidence type="ECO:0000256" key="1">
    <source>
        <dbReference type="SAM" id="MobiDB-lite"/>
    </source>
</evidence>
<feature type="compositionally biased region" description="Basic and acidic residues" evidence="1">
    <location>
        <begin position="277"/>
        <end position="291"/>
    </location>
</feature>
<dbReference type="EMBL" id="ML994688">
    <property type="protein sequence ID" value="KAF2177468.1"/>
    <property type="molecule type" value="Genomic_DNA"/>
</dbReference>
<keyword evidence="3" id="KW-1185">Reference proteome</keyword>
<gene>
    <name evidence="2" type="ORF">K469DRAFT_807668</name>
</gene>
<feature type="region of interest" description="Disordered" evidence="1">
    <location>
        <begin position="255"/>
        <end position="306"/>
    </location>
</feature>
<evidence type="ECO:0000313" key="3">
    <source>
        <dbReference type="Proteomes" id="UP000800200"/>
    </source>
</evidence>
<dbReference type="OrthoDB" id="506431at2759"/>
<evidence type="ECO:0000313" key="2">
    <source>
        <dbReference type="EMBL" id="KAF2177468.1"/>
    </source>
</evidence>
<accession>A0A6A6DG99</accession>
<dbReference type="AlphaFoldDB" id="A0A6A6DG99"/>
<proteinExistence type="predicted"/>
<dbReference type="Gene3D" id="3.10.129.10">
    <property type="entry name" value="Hotdog Thioesterase"/>
    <property type="match status" value="1"/>
</dbReference>
<protein>
    <submittedName>
        <fullName evidence="2">Uncharacterized protein</fullName>
    </submittedName>
</protein>
<organism evidence="2 3">
    <name type="scientific">Zopfia rhizophila CBS 207.26</name>
    <dbReference type="NCBI Taxonomy" id="1314779"/>
    <lineage>
        <taxon>Eukaryota</taxon>
        <taxon>Fungi</taxon>
        <taxon>Dikarya</taxon>
        <taxon>Ascomycota</taxon>
        <taxon>Pezizomycotina</taxon>
        <taxon>Dothideomycetes</taxon>
        <taxon>Dothideomycetes incertae sedis</taxon>
        <taxon>Zopfiaceae</taxon>
        <taxon>Zopfia</taxon>
    </lineage>
</organism>
<name>A0A6A6DG99_9PEZI</name>